<dbReference type="AlphaFoldDB" id="A0A645CMY1"/>
<dbReference type="GO" id="GO:0006167">
    <property type="term" value="P:AMP biosynthetic process"/>
    <property type="evidence" value="ECO:0007669"/>
    <property type="project" value="TreeGrafter"/>
</dbReference>
<reference evidence="3" key="1">
    <citation type="submission" date="2019-08" db="EMBL/GenBank/DDBJ databases">
        <authorList>
            <person name="Kucharzyk K."/>
            <person name="Murdoch R.W."/>
            <person name="Higgins S."/>
            <person name="Loffler F."/>
        </authorList>
    </citation>
    <scope>NUCLEOTIDE SEQUENCE</scope>
</reference>
<feature type="domain" description="Nudix hydrolase" evidence="2">
    <location>
        <begin position="72"/>
        <end position="203"/>
    </location>
</feature>
<accession>A0A645CMY1</accession>
<dbReference type="EMBL" id="VSSQ01028606">
    <property type="protein sequence ID" value="MPM78386.1"/>
    <property type="molecule type" value="Genomic_DNA"/>
</dbReference>
<dbReference type="InterPro" id="IPR051325">
    <property type="entry name" value="Nudix_hydrolase_domain"/>
</dbReference>
<dbReference type="GO" id="GO:0006754">
    <property type="term" value="P:ATP biosynthetic process"/>
    <property type="evidence" value="ECO:0007669"/>
    <property type="project" value="TreeGrafter"/>
</dbReference>
<name>A0A645CMY1_9ZZZZ</name>
<dbReference type="CDD" id="cd03673">
    <property type="entry name" value="NUDIX_Ap6A_hydrolase"/>
    <property type="match status" value="1"/>
</dbReference>
<evidence type="ECO:0000256" key="1">
    <source>
        <dbReference type="ARBA" id="ARBA00022801"/>
    </source>
</evidence>
<dbReference type="InterPro" id="IPR015797">
    <property type="entry name" value="NUDIX_hydrolase-like_dom_sf"/>
</dbReference>
<comment type="caution">
    <text evidence="3">The sequence shown here is derived from an EMBL/GenBank/DDBJ whole genome shotgun (WGS) entry which is preliminary data.</text>
</comment>
<proteinExistence type="predicted"/>
<keyword evidence="1" id="KW-0378">Hydrolase</keyword>
<dbReference type="PANTHER" id="PTHR21340:SF0">
    <property type="entry name" value="BIS(5'-NUCLEOSYL)-TETRAPHOSPHATASE [ASYMMETRICAL]"/>
    <property type="match status" value="1"/>
</dbReference>
<dbReference type="InterPro" id="IPR020084">
    <property type="entry name" value="NUDIX_hydrolase_CS"/>
</dbReference>
<dbReference type="Pfam" id="PF00293">
    <property type="entry name" value="NUDIX"/>
    <property type="match status" value="1"/>
</dbReference>
<evidence type="ECO:0000259" key="2">
    <source>
        <dbReference type="PROSITE" id="PS51462"/>
    </source>
</evidence>
<dbReference type="PROSITE" id="PS51462">
    <property type="entry name" value="NUDIX"/>
    <property type="match status" value="1"/>
</dbReference>
<dbReference type="GO" id="GO:0004081">
    <property type="term" value="F:bis(5'-nucleosyl)-tetraphosphatase (asymmetrical) activity"/>
    <property type="evidence" value="ECO:0007669"/>
    <property type="project" value="TreeGrafter"/>
</dbReference>
<dbReference type="Gene3D" id="3.90.79.10">
    <property type="entry name" value="Nucleoside Triphosphate Pyrophosphohydrolase"/>
    <property type="match status" value="1"/>
</dbReference>
<dbReference type="InterPro" id="IPR000086">
    <property type="entry name" value="NUDIX_hydrolase_dom"/>
</dbReference>
<dbReference type="SUPFAM" id="SSF55811">
    <property type="entry name" value="Nudix"/>
    <property type="match status" value="1"/>
</dbReference>
<dbReference type="PANTHER" id="PTHR21340">
    <property type="entry name" value="DIADENOSINE 5,5-P1,P4-TETRAPHOSPHATE PYROPHOSPHOHYDROLASE MUTT"/>
    <property type="match status" value="1"/>
</dbReference>
<evidence type="ECO:0000313" key="3">
    <source>
        <dbReference type="EMBL" id="MPM78386.1"/>
    </source>
</evidence>
<sequence>MYSIYFDKRILAVCSDEEKALNDPDAVLYSPGSNPELTRLPELFEKSKQIKKLYVPSKQEENTFKQIFTNLTLVQAGGGLVENTKGEFLLIFRNGTWDLPKGKQEPYEDIREAALREVEEECGIHDLELKGLICNTYHTYRMNGKFMIKNTHWYHMIYSGNGSTTPQTEECIEKAIWVKKEKVPKYISDTYPSIREVFSTFLSEGQ</sequence>
<protein>
    <recommendedName>
        <fullName evidence="2">Nudix hydrolase domain-containing protein</fullName>
    </recommendedName>
</protein>
<gene>
    <name evidence="3" type="ORF">SDC9_125397</name>
</gene>
<dbReference type="PROSITE" id="PS00893">
    <property type="entry name" value="NUDIX_BOX"/>
    <property type="match status" value="1"/>
</dbReference>
<organism evidence="3">
    <name type="scientific">bioreactor metagenome</name>
    <dbReference type="NCBI Taxonomy" id="1076179"/>
    <lineage>
        <taxon>unclassified sequences</taxon>
        <taxon>metagenomes</taxon>
        <taxon>ecological metagenomes</taxon>
    </lineage>
</organism>